<dbReference type="Pfam" id="PF00005">
    <property type="entry name" value="ABC_tran"/>
    <property type="match status" value="1"/>
</dbReference>
<proteinExistence type="inferred from homology"/>
<dbReference type="GO" id="GO:0140359">
    <property type="term" value="F:ABC-type transporter activity"/>
    <property type="evidence" value="ECO:0007669"/>
    <property type="project" value="InterPro"/>
</dbReference>
<feature type="transmembrane region" description="Helical" evidence="10">
    <location>
        <begin position="881"/>
        <end position="900"/>
    </location>
</feature>
<comment type="similarity">
    <text evidence="2">Belongs to the ABC transporter superfamily. ABCG family. PDR (TC 3.A.1.205) subfamily.</text>
</comment>
<keyword evidence="8 10" id="KW-1133">Transmembrane helix</keyword>
<dbReference type="Pfam" id="PF19055">
    <property type="entry name" value="ABC2_membrane_7"/>
    <property type="match status" value="1"/>
</dbReference>
<dbReference type="InterPro" id="IPR013581">
    <property type="entry name" value="PDR_assoc"/>
</dbReference>
<evidence type="ECO:0000259" key="11">
    <source>
        <dbReference type="PROSITE" id="PS50893"/>
    </source>
</evidence>
<accession>A0AAN9E1V9</accession>
<keyword evidence="7" id="KW-0067">ATP-binding</keyword>
<dbReference type="InterPro" id="IPR029481">
    <property type="entry name" value="ABC_trans_N"/>
</dbReference>
<reference evidence="12 13" key="1">
    <citation type="submission" date="2024-01" db="EMBL/GenBank/DDBJ databases">
        <title>The genomes of 5 underutilized Papilionoideae crops provide insights into root nodulation and disease resistanc.</title>
        <authorList>
            <person name="Yuan L."/>
        </authorList>
    </citation>
    <scope>NUCLEOTIDE SEQUENCE [LARGE SCALE GENOMIC DNA]</scope>
    <source>
        <strain evidence="12">ZHUSHIDOU_FW_LH</strain>
        <tissue evidence="12">Leaf</tissue>
    </source>
</reference>
<comment type="caution">
    <text evidence="12">The sequence shown here is derived from an EMBL/GenBank/DDBJ whole genome shotgun (WGS) entry which is preliminary data.</text>
</comment>
<dbReference type="Gene3D" id="3.40.50.300">
    <property type="entry name" value="P-loop containing nucleotide triphosphate hydrolases"/>
    <property type="match status" value="1"/>
</dbReference>
<dbReference type="GO" id="GO:0016887">
    <property type="term" value="F:ATP hydrolysis activity"/>
    <property type="evidence" value="ECO:0007669"/>
    <property type="project" value="InterPro"/>
</dbReference>
<dbReference type="InterPro" id="IPR034001">
    <property type="entry name" value="ABCG_PDR_1"/>
</dbReference>
<evidence type="ECO:0000256" key="4">
    <source>
        <dbReference type="ARBA" id="ARBA00022692"/>
    </source>
</evidence>
<dbReference type="EMBL" id="JAYWIO010000008">
    <property type="protein sequence ID" value="KAK7244948.1"/>
    <property type="molecule type" value="Genomic_DNA"/>
</dbReference>
<dbReference type="InterPro" id="IPR003439">
    <property type="entry name" value="ABC_transporter-like_ATP-bd"/>
</dbReference>
<dbReference type="Pfam" id="PF08370">
    <property type="entry name" value="PDR_assoc"/>
    <property type="match status" value="1"/>
</dbReference>
<evidence type="ECO:0000313" key="12">
    <source>
        <dbReference type="EMBL" id="KAK7244948.1"/>
    </source>
</evidence>
<sequence>MASSSLSFVGNDLRRSTSLSLSLREMLNNNAASRDVFNVNDHHTHEEDEQNLKWAAIERLPTYNRMRKGVLRYMHDDGKVVHDEVDITRLGFHEKKLLMENILKAVEEDNEKFLLNLRHRINRVGIEIPKIEVRYENVSVKGDVHVGSRALPSLLNANLDIFESLMGLFHLTLSKKREIHILKDVSGIIKPSRLTLLLGPPSSGKTTLLLALAGKLDRNLRSSGRITYCGHELNEFVPQKTSAYISQHDLHHGQMTVRETLDFSGRCLGIGTRYEMLEELSRREKSSKIMPNPEIDTFMKAISVSGQETNLVTDYVLKILGLDICADIMVGDGMRRGISGGQKKRVTTGEMLVGPAKALFMDEISTGLDSSTTFQICKFMRQMVHILDVTMVISLLQPPPETFELFDDIILLSEGQIVYQGPRDNVLEFFESMGFKCPERKGVADFLQEVTSKKDQQQYWFRKDEPYVYVSVPEFVAAFDSFNIGEQIVNELRVPYDKSQTHPAALVKNKYGISNWKLLQACFSRELLLMKRDSFVYIFKTVQLSIMGIVCFTVFLRTQMRAESFDDGQKFYGAIFFTVVNAMFNGMAELPTIVLRLPVFYKQRDMMFFPAWAFGVPICILRIPLSLLDTGLWVCITYYTIGFAPPASRFFKQFLVLFCIHQMAMSLFRFIGAVDDIKPWLIWGYYASPLMYGQNAIIINEFLDDRWSKPNIDPRINEPTLGKALLKARGFYTEAYWYWIGIGAMIGFAFLFSLLFLAALSLLNPLGDTKTFISDEDDEKTRKSTARQNVIEGEEIVGSFDQEPRAGIVLPFQPLSLAFNHVSYYVDMPAAIAGVPKITNGYNPATWMLEISSPLNEAKLEVDFATIYANSALYQEKQQDLLNIFGGLYVVTAFLGFLNASGVQPVIEIERTVLYREKAAGMYSALPYAFSQVNANEEIDQDRIKSFM</sequence>
<feature type="domain" description="ABC transporter" evidence="11">
    <location>
        <begin position="166"/>
        <end position="439"/>
    </location>
</feature>
<dbReference type="Proteomes" id="UP001372338">
    <property type="component" value="Unassembled WGS sequence"/>
</dbReference>
<name>A0AAN9E1V9_CROPI</name>
<feature type="transmembrane region" description="Helical" evidence="10">
    <location>
        <begin position="607"/>
        <end position="625"/>
    </location>
</feature>
<gene>
    <name evidence="12" type="ORF">RIF29_39777</name>
</gene>
<evidence type="ECO:0000256" key="5">
    <source>
        <dbReference type="ARBA" id="ARBA00022737"/>
    </source>
</evidence>
<dbReference type="CDD" id="cd03233">
    <property type="entry name" value="ABCG_PDR_domain1"/>
    <property type="match status" value="1"/>
</dbReference>
<keyword evidence="9 10" id="KW-0472">Membrane</keyword>
<feature type="transmembrane region" description="Helical" evidence="10">
    <location>
        <begin position="535"/>
        <end position="556"/>
    </location>
</feature>
<evidence type="ECO:0000256" key="3">
    <source>
        <dbReference type="ARBA" id="ARBA00022448"/>
    </source>
</evidence>
<evidence type="ECO:0000256" key="2">
    <source>
        <dbReference type="ARBA" id="ARBA00006012"/>
    </source>
</evidence>
<feature type="transmembrane region" description="Helical" evidence="10">
    <location>
        <begin position="654"/>
        <end position="674"/>
    </location>
</feature>
<evidence type="ECO:0000256" key="10">
    <source>
        <dbReference type="SAM" id="Phobius"/>
    </source>
</evidence>
<dbReference type="InterPro" id="IPR003593">
    <property type="entry name" value="AAA+_ATPase"/>
</dbReference>
<dbReference type="FunFam" id="3.40.50.300:FF:000179">
    <property type="entry name" value="ABC transporter G family member 34"/>
    <property type="match status" value="1"/>
</dbReference>
<keyword evidence="13" id="KW-1185">Reference proteome</keyword>
<feature type="transmembrane region" description="Helical" evidence="10">
    <location>
        <begin position="736"/>
        <end position="763"/>
    </location>
</feature>
<evidence type="ECO:0000256" key="6">
    <source>
        <dbReference type="ARBA" id="ARBA00022741"/>
    </source>
</evidence>
<keyword evidence="3" id="KW-0813">Transport</keyword>
<dbReference type="Pfam" id="PF14510">
    <property type="entry name" value="ABC_trans_N"/>
    <property type="match status" value="1"/>
</dbReference>
<dbReference type="PROSITE" id="PS50893">
    <property type="entry name" value="ABC_TRANSPORTER_2"/>
    <property type="match status" value="1"/>
</dbReference>
<keyword evidence="4 10" id="KW-0812">Transmembrane</keyword>
<evidence type="ECO:0000256" key="9">
    <source>
        <dbReference type="ARBA" id="ARBA00023136"/>
    </source>
</evidence>
<dbReference type="AlphaFoldDB" id="A0AAN9E1V9"/>
<dbReference type="SUPFAM" id="SSF52540">
    <property type="entry name" value="P-loop containing nucleoside triphosphate hydrolases"/>
    <property type="match status" value="1"/>
</dbReference>
<feature type="transmembrane region" description="Helical" evidence="10">
    <location>
        <begin position="571"/>
        <end position="595"/>
    </location>
</feature>
<comment type="subcellular location">
    <subcellularLocation>
        <location evidence="1">Membrane</location>
        <topology evidence="1">Multi-pass membrane protein</topology>
    </subcellularLocation>
</comment>
<evidence type="ECO:0000313" key="13">
    <source>
        <dbReference type="Proteomes" id="UP001372338"/>
    </source>
</evidence>
<protein>
    <recommendedName>
        <fullName evidence="11">ABC transporter domain-containing protein</fullName>
    </recommendedName>
</protein>
<evidence type="ECO:0000256" key="8">
    <source>
        <dbReference type="ARBA" id="ARBA00022989"/>
    </source>
</evidence>
<dbReference type="PANTHER" id="PTHR48040:SF60">
    <property type="entry name" value="ABC TRANSPORTER DOMAIN-CONTAINING PROTEIN"/>
    <property type="match status" value="1"/>
</dbReference>
<dbReference type="SMART" id="SM00382">
    <property type="entry name" value="AAA"/>
    <property type="match status" value="1"/>
</dbReference>
<dbReference type="InterPro" id="IPR027417">
    <property type="entry name" value="P-loop_NTPase"/>
</dbReference>
<organism evidence="12 13">
    <name type="scientific">Crotalaria pallida</name>
    <name type="common">Smooth rattlebox</name>
    <name type="synonym">Crotalaria striata</name>
    <dbReference type="NCBI Taxonomy" id="3830"/>
    <lineage>
        <taxon>Eukaryota</taxon>
        <taxon>Viridiplantae</taxon>
        <taxon>Streptophyta</taxon>
        <taxon>Embryophyta</taxon>
        <taxon>Tracheophyta</taxon>
        <taxon>Spermatophyta</taxon>
        <taxon>Magnoliopsida</taxon>
        <taxon>eudicotyledons</taxon>
        <taxon>Gunneridae</taxon>
        <taxon>Pentapetalae</taxon>
        <taxon>rosids</taxon>
        <taxon>fabids</taxon>
        <taxon>Fabales</taxon>
        <taxon>Fabaceae</taxon>
        <taxon>Papilionoideae</taxon>
        <taxon>50 kb inversion clade</taxon>
        <taxon>genistoids sensu lato</taxon>
        <taxon>core genistoids</taxon>
        <taxon>Crotalarieae</taxon>
        <taxon>Crotalaria</taxon>
    </lineage>
</organism>
<keyword evidence="6" id="KW-0547">Nucleotide-binding</keyword>
<dbReference type="GO" id="GO:0016020">
    <property type="term" value="C:membrane"/>
    <property type="evidence" value="ECO:0007669"/>
    <property type="project" value="UniProtKB-SubCell"/>
</dbReference>
<dbReference type="InterPro" id="IPR043926">
    <property type="entry name" value="ABCG_dom"/>
</dbReference>
<dbReference type="InterPro" id="IPR013525">
    <property type="entry name" value="ABC2_TM"/>
</dbReference>
<keyword evidence="5" id="KW-0677">Repeat</keyword>
<dbReference type="PANTHER" id="PTHR48040">
    <property type="entry name" value="PLEIOTROPIC DRUG RESISTANCE PROTEIN 1-LIKE ISOFORM X1"/>
    <property type="match status" value="1"/>
</dbReference>
<dbReference type="GO" id="GO:0005524">
    <property type="term" value="F:ATP binding"/>
    <property type="evidence" value="ECO:0007669"/>
    <property type="project" value="UniProtKB-KW"/>
</dbReference>
<evidence type="ECO:0000256" key="1">
    <source>
        <dbReference type="ARBA" id="ARBA00004141"/>
    </source>
</evidence>
<evidence type="ECO:0000256" key="7">
    <source>
        <dbReference type="ARBA" id="ARBA00022840"/>
    </source>
</evidence>
<dbReference type="Pfam" id="PF01061">
    <property type="entry name" value="ABC2_membrane"/>
    <property type="match status" value="2"/>
</dbReference>